<feature type="domain" description="Ig-like" evidence="6">
    <location>
        <begin position="168"/>
        <end position="241"/>
    </location>
</feature>
<evidence type="ECO:0000313" key="7">
    <source>
        <dbReference type="Ensembl" id="ENSSCAP00000000374.1"/>
    </source>
</evidence>
<dbReference type="InterPro" id="IPR003599">
    <property type="entry name" value="Ig_sub"/>
</dbReference>
<evidence type="ECO:0000256" key="1">
    <source>
        <dbReference type="ARBA" id="ARBA00004496"/>
    </source>
</evidence>
<keyword evidence="3" id="KW-0677">Repeat</keyword>
<dbReference type="SMART" id="SM00409">
    <property type="entry name" value="IG"/>
    <property type="match status" value="3"/>
</dbReference>
<dbReference type="InterPro" id="IPR013783">
    <property type="entry name" value="Ig-like_fold"/>
</dbReference>
<dbReference type="PANTHER" id="PTHR13817:SF171">
    <property type="entry name" value="STRETCHIN-MLCK, ISOFORM U"/>
    <property type="match status" value="1"/>
</dbReference>
<dbReference type="Gene3D" id="2.60.40.10">
    <property type="entry name" value="Immunoglobulins"/>
    <property type="match status" value="3"/>
</dbReference>
<keyword evidence="5" id="KW-0393">Immunoglobulin domain</keyword>
<dbReference type="SUPFAM" id="SSF48726">
    <property type="entry name" value="Immunoglobulin"/>
    <property type="match status" value="3"/>
</dbReference>
<dbReference type="InterPro" id="IPR036179">
    <property type="entry name" value="Ig-like_dom_sf"/>
</dbReference>
<protein>
    <recommendedName>
        <fullName evidence="6">Ig-like domain-containing protein</fullName>
    </recommendedName>
</protein>
<feature type="domain" description="Ig-like" evidence="6">
    <location>
        <begin position="70"/>
        <end position="162"/>
    </location>
</feature>
<dbReference type="GO" id="GO:0005737">
    <property type="term" value="C:cytoplasm"/>
    <property type="evidence" value="ECO:0007669"/>
    <property type="project" value="UniProtKB-SubCell"/>
</dbReference>
<dbReference type="SMART" id="SM00408">
    <property type="entry name" value="IGc2"/>
    <property type="match status" value="2"/>
</dbReference>
<dbReference type="FunFam" id="2.60.40.10:FF:000032">
    <property type="entry name" value="palladin isoform X1"/>
    <property type="match status" value="1"/>
</dbReference>
<keyword evidence="8" id="KW-1185">Reference proteome</keyword>
<dbReference type="PROSITE" id="PS50835">
    <property type="entry name" value="IG_LIKE"/>
    <property type="match status" value="2"/>
</dbReference>
<dbReference type="Pfam" id="PF07679">
    <property type="entry name" value="I-set"/>
    <property type="match status" value="2"/>
</dbReference>
<dbReference type="Proteomes" id="UP000694409">
    <property type="component" value="Unassembled WGS sequence"/>
</dbReference>
<evidence type="ECO:0000313" key="8">
    <source>
        <dbReference type="Proteomes" id="UP000694409"/>
    </source>
</evidence>
<keyword evidence="2" id="KW-0963">Cytoplasm</keyword>
<dbReference type="FunFam" id="2.60.40.10:FF:000425">
    <property type="entry name" value="Myosin light chain kinase"/>
    <property type="match status" value="1"/>
</dbReference>
<accession>A0A8C9L2J4</accession>
<dbReference type="Ensembl" id="ENSSCAT00000000417.1">
    <property type="protein sequence ID" value="ENSSCAP00000000374.1"/>
    <property type="gene ID" value="ENSSCAG00000000317.1"/>
</dbReference>
<evidence type="ECO:0000256" key="2">
    <source>
        <dbReference type="ARBA" id="ARBA00022490"/>
    </source>
</evidence>
<sequence>MEQSTSSRSPSPQEILLEVELDENEVKEFEKQVKIITSPEFSPDKKSMVVSLDVLPLALLEQAAVTEMPPRFAVPVTDIKVTEGLDAVFECVVTGTPVPVVQWFRGDTCATPGTGKYVVSQKEGLHSLKVKAVGPSDGGLYRCRAVNRLGEGKAPLFLQQVSDVEVWEGDVARLSVTVTGSPTPKIQWFFNARKLTPCTDCKLVFAGNDHSLILPCAGVQGEYLCVASSAHGETSCSAQLHVCRRQPGPPCFAREPGSVRCAPGSRAALEHAVLGSPCPAGLCSEGGRRLLPDARRSIARHPDGSGSLTVWHCLEEGSGLYTCRAVSALGEATSTAVLTVTGKCRPSDSSLFP</sequence>
<evidence type="ECO:0000259" key="6">
    <source>
        <dbReference type="PROSITE" id="PS50835"/>
    </source>
</evidence>
<dbReference type="InterPro" id="IPR003598">
    <property type="entry name" value="Ig_sub2"/>
</dbReference>
<dbReference type="GeneTree" id="ENSGT01110000267173"/>
<proteinExistence type="predicted"/>
<comment type="subcellular location">
    <subcellularLocation>
        <location evidence="1">Cytoplasm</location>
    </subcellularLocation>
</comment>
<keyword evidence="4" id="KW-1015">Disulfide bond</keyword>
<dbReference type="InterPro" id="IPR050964">
    <property type="entry name" value="Striated_Muscle_Regulatory"/>
</dbReference>
<dbReference type="AlphaFoldDB" id="A0A8C9L2J4"/>
<dbReference type="PANTHER" id="PTHR13817">
    <property type="entry name" value="TITIN"/>
    <property type="match status" value="1"/>
</dbReference>
<dbReference type="InterPro" id="IPR013098">
    <property type="entry name" value="Ig_I-set"/>
</dbReference>
<reference evidence="7" key="2">
    <citation type="submission" date="2025-09" db="UniProtKB">
        <authorList>
            <consortium name="Ensembl"/>
        </authorList>
    </citation>
    <scope>IDENTIFICATION</scope>
</reference>
<dbReference type="InterPro" id="IPR007110">
    <property type="entry name" value="Ig-like_dom"/>
</dbReference>
<evidence type="ECO:0000256" key="3">
    <source>
        <dbReference type="ARBA" id="ARBA00022737"/>
    </source>
</evidence>
<reference evidence="7" key="1">
    <citation type="submission" date="2025-08" db="UniProtKB">
        <authorList>
            <consortium name="Ensembl"/>
        </authorList>
    </citation>
    <scope>IDENTIFICATION</scope>
</reference>
<name>A0A8C9L2J4_SERCA</name>
<evidence type="ECO:0000256" key="4">
    <source>
        <dbReference type="ARBA" id="ARBA00023157"/>
    </source>
</evidence>
<organism evidence="7 8">
    <name type="scientific">Serinus canaria</name>
    <name type="common">Island canary</name>
    <name type="synonym">Fringilla canaria</name>
    <dbReference type="NCBI Taxonomy" id="9135"/>
    <lineage>
        <taxon>Eukaryota</taxon>
        <taxon>Metazoa</taxon>
        <taxon>Chordata</taxon>
        <taxon>Craniata</taxon>
        <taxon>Vertebrata</taxon>
        <taxon>Euteleostomi</taxon>
        <taxon>Archelosauria</taxon>
        <taxon>Archosauria</taxon>
        <taxon>Dinosauria</taxon>
        <taxon>Saurischia</taxon>
        <taxon>Theropoda</taxon>
        <taxon>Coelurosauria</taxon>
        <taxon>Aves</taxon>
        <taxon>Neognathae</taxon>
        <taxon>Neoaves</taxon>
        <taxon>Telluraves</taxon>
        <taxon>Australaves</taxon>
        <taxon>Passeriformes</taxon>
        <taxon>Passeroidea</taxon>
        <taxon>Fringillidae</taxon>
        <taxon>Carduelinae</taxon>
        <taxon>Serinus</taxon>
    </lineage>
</organism>
<evidence type="ECO:0000256" key="5">
    <source>
        <dbReference type="ARBA" id="ARBA00023319"/>
    </source>
</evidence>